<comment type="caution">
    <text evidence="2">The sequence shown here is derived from an EMBL/GenBank/DDBJ whole genome shotgun (WGS) entry which is preliminary data.</text>
</comment>
<protein>
    <recommendedName>
        <fullName evidence="4">Lipocalin-like domain-containing protein</fullName>
    </recommendedName>
</protein>
<keyword evidence="3" id="KW-1185">Reference proteome</keyword>
<reference evidence="2 3" key="1">
    <citation type="submission" date="2020-08" db="EMBL/GenBank/DDBJ databases">
        <title>Genomic Encyclopedia of Type Strains, Phase IV (KMG-IV): sequencing the most valuable type-strain genomes for metagenomic binning, comparative biology and taxonomic classification.</title>
        <authorList>
            <person name="Goeker M."/>
        </authorList>
    </citation>
    <scope>NUCLEOTIDE SEQUENCE [LARGE SCALE GENOMIC DNA]</scope>
    <source>
        <strain evidence="2 3">DSM 102044</strain>
    </source>
</reference>
<accession>A0A841MT41</accession>
<sequence>MKNKRTVFSCLIILLAGVTYYATQAQQNSNTQRADYSGVWKSKESISMGGNIVCSFDAGDRMLANTMKIIQQPTFLTIETSSSFPGEVPVAGTEKLTFDGKVGQIDHGPDRGKEFSAKWSADRKTLTVNSTVHLMIHKPYKENPMEQMLVFVTEVWELSDDGNTITIHSQAKEKSEKIERSWTTVFEKAN</sequence>
<feature type="chain" id="PRO_5032695228" description="Lipocalin-like domain-containing protein" evidence="1">
    <location>
        <begin position="26"/>
        <end position="190"/>
    </location>
</feature>
<organism evidence="2 3">
    <name type="scientific">Algoriphagus iocasae</name>
    <dbReference type="NCBI Taxonomy" id="1836499"/>
    <lineage>
        <taxon>Bacteria</taxon>
        <taxon>Pseudomonadati</taxon>
        <taxon>Bacteroidota</taxon>
        <taxon>Cytophagia</taxon>
        <taxon>Cytophagales</taxon>
        <taxon>Cyclobacteriaceae</taxon>
        <taxon>Algoriphagus</taxon>
    </lineage>
</organism>
<evidence type="ECO:0000313" key="2">
    <source>
        <dbReference type="EMBL" id="MBB6325788.1"/>
    </source>
</evidence>
<gene>
    <name evidence="2" type="ORF">FHS59_001403</name>
</gene>
<dbReference type="Proteomes" id="UP000588604">
    <property type="component" value="Unassembled WGS sequence"/>
</dbReference>
<dbReference type="RefSeq" id="WP_184494321.1">
    <property type="nucleotide sequence ID" value="NZ_JACIJO010000001.1"/>
</dbReference>
<name>A0A841MT41_9BACT</name>
<dbReference type="EMBL" id="JACIJO010000001">
    <property type="protein sequence ID" value="MBB6325788.1"/>
    <property type="molecule type" value="Genomic_DNA"/>
</dbReference>
<evidence type="ECO:0008006" key="4">
    <source>
        <dbReference type="Google" id="ProtNLM"/>
    </source>
</evidence>
<feature type="signal peptide" evidence="1">
    <location>
        <begin position="1"/>
        <end position="25"/>
    </location>
</feature>
<keyword evidence="1" id="KW-0732">Signal</keyword>
<dbReference type="AlphaFoldDB" id="A0A841MT41"/>
<evidence type="ECO:0000313" key="3">
    <source>
        <dbReference type="Proteomes" id="UP000588604"/>
    </source>
</evidence>
<proteinExistence type="predicted"/>
<evidence type="ECO:0000256" key="1">
    <source>
        <dbReference type="SAM" id="SignalP"/>
    </source>
</evidence>